<evidence type="ECO:0000256" key="10">
    <source>
        <dbReference type="SAM" id="SignalP"/>
    </source>
</evidence>
<reference evidence="11" key="1">
    <citation type="submission" date="2023-07" db="EMBL/GenBank/DDBJ databases">
        <title>draft genome sequence of fig (Ficus carica).</title>
        <authorList>
            <person name="Takahashi T."/>
            <person name="Nishimura K."/>
        </authorList>
    </citation>
    <scope>NUCLEOTIDE SEQUENCE</scope>
</reference>
<comment type="similarity">
    <text evidence="2 8">Belongs to the glycosyl hydrolase 17 family.</text>
</comment>
<dbReference type="GO" id="GO:0042973">
    <property type="term" value="F:glucan endo-1,3-beta-D-glucosidase activity"/>
    <property type="evidence" value="ECO:0007669"/>
    <property type="project" value="UniProtKB-EC"/>
</dbReference>
<dbReference type="Gene3D" id="3.20.20.80">
    <property type="entry name" value="Glycosidases"/>
    <property type="match status" value="2"/>
</dbReference>
<dbReference type="SUPFAM" id="SSF51445">
    <property type="entry name" value="(Trans)glycosidases"/>
    <property type="match status" value="1"/>
</dbReference>
<keyword evidence="4 9" id="KW-0378">Hydrolase</keyword>
<evidence type="ECO:0000256" key="2">
    <source>
        <dbReference type="ARBA" id="ARBA00008773"/>
    </source>
</evidence>
<evidence type="ECO:0000313" key="12">
    <source>
        <dbReference type="Proteomes" id="UP001187192"/>
    </source>
</evidence>
<evidence type="ECO:0000313" key="11">
    <source>
        <dbReference type="EMBL" id="GMN53016.1"/>
    </source>
</evidence>
<evidence type="ECO:0000256" key="8">
    <source>
        <dbReference type="RuleBase" id="RU004335"/>
    </source>
</evidence>
<dbReference type="InterPro" id="IPR017853">
    <property type="entry name" value="GH"/>
</dbReference>
<dbReference type="InterPro" id="IPR000490">
    <property type="entry name" value="Glyco_hydro_17"/>
</dbReference>
<feature type="chain" id="PRO_5041729950" description="glucan endo-1,3-beta-D-glucosidase" evidence="10">
    <location>
        <begin position="19"/>
        <end position="311"/>
    </location>
</feature>
<proteinExistence type="inferred from homology"/>
<feature type="signal peptide" evidence="10">
    <location>
        <begin position="1"/>
        <end position="18"/>
    </location>
</feature>
<dbReference type="Proteomes" id="UP001187192">
    <property type="component" value="Unassembled WGS sequence"/>
</dbReference>
<sequence>MTIVPLLIIRALLFSAIAVIPNQIGTAKASLDIGVCYGMQGDNLPPAADVINLYKRYNIGKIRLFEPQPAVLQALRGSGICVTIGIQNQHLAPMAATRTPSSPVMESVQALLNVKNLTSIKVTTVVPGNILGWSNPPSIGRFSDEAASDIRGVIRFLSTNGAPLMVNVYPYFVYSSDPGHVRLDYSQFTATGPVVHDRNLSYDNMLDAVVDAFLWAMEREGVTNVKIVVAESGWPSAGNGNFSTPELASTYNKNFVKHMLSNGGTPKRPGPNVIEGFIFAMFNENLKPAGVEQNFGLFYSNMNPVYPVFQS</sequence>
<dbReference type="PANTHER" id="PTHR32227">
    <property type="entry name" value="GLUCAN ENDO-1,3-BETA-GLUCOSIDASE BG1-RELATED-RELATED"/>
    <property type="match status" value="1"/>
</dbReference>
<dbReference type="EMBL" id="BTGU01000044">
    <property type="protein sequence ID" value="GMN53016.1"/>
    <property type="molecule type" value="Genomic_DNA"/>
</dbReference>
<evidence type="ECO:0000256" key="4">
    <source>
        <dbReference type="ARBA" id="ARBA00022801"/>
    </source>
</evidence>
<keyword evidence="10" id="KW-0732">Signal</keyword>
<evidence type="ECO:0000256" key="3">
    <source>
        <dbReference type="ARBA" id="ARBA00012780"/>
    </source>
</evidence>
<keyword evidence="5 9" id="KW-0326">Glycosidase</keyword>
<organism evidence="11 12">
    <name type="scientific">Ficus carica</name>
    <name type="common">Common fig</name>
    <dbReference type="NCBI Taxonomy" id="3494"/>
    <lineage>
        <taxon>Eukaryota</taxon>
        <taxon>Viridiplantae</taxon>
        <taxon>Streptophyta</taxon>
        <taxon>Embryophyta</taxon>
        <taxon>Tracheophyta</taxon>
        <taxon>Spermatophyta</taxon>
        <taxon>Magnoliopsida</taxon>
        <taxon>eudicotyledons</taxon>
        <taxon>Gunneridae</taxon>
        <taxon>Pentapetalae</taxon>
        <taxon>rosids</taxon>
        <taxon>fabids</taxon>
        <taxon>Rosales</taxon>
        <taxon>Moraceae</taxon>
        <taxon>Ficeae</taxon>
        <taxon>Ficus</taxon>
    </lineage>
</organism>
<dbReference type="EC" id="3.2.1.39" evidence="3"/>
<dbReference type="AlphaFoldDB" id="A0AA88AZD0"/>
<dbReference type="Pfam" id="PF00332">
    <property type="entry name" value="Glyco_hydro_17"/>
    <property type="match status" value="2"/>
</dbReference>
<accession>A0AA88AZD0</accession>
<dbReference type="GO" id="GO:0005975">
    <property type="term" value="P:carbohydrate metabolic process"/>
    <property type="evidence" value="ECO:0007669"/>
    <property type="project" value="InterPro"/>
</dbReference>
<dbReference type="InterPro" id="IPR044965">
    <property type="entry name" value="Glyco_hydro_17_plant"/>
</dbReference>
<dbReference type="PROSITE" id="PS00587">
    <property type="entry name" value="GLYCOSYL_HYDROL_F17"/>
    <property type="match status" value="1"/>
</dbReference>
<keyword evidence="12" id="KW-1185">Reference proteome</keyword>
<protein>
    <recommendedName>
        <fullName evidence="3">glucan endo-1,3-beta-D-glucosidase</fullName>
        <ecNumber evidence="3">3.2.1.39</ecNumber>
    </recommendedName>
    <alternativeName>
        <fullName evidence="6">(1-&gt;3)-beta-glucan endohydrolase</fullName>
    </alternativeName>
    <alternativeName>
        <fullName evidence="7">Beta-1,3-endoglucanase</fullName>
    </alternativeName>
</protein>
<evidence type="ECO:0000256" key="7">
    <source>
        <dbReference type="ARBA" id="ARBA00033417"/>
    </source>
</evidence>
<name>A0AA88AZD0_FICCA</name>
<evidence type="ECO:0000256" key="1">
    <source>
        <dbReference type="ARBA" id="ARBA00000382"/>
    </source>
</evidence>
<gene>
    <name evidence="11" type="ORF">TIFTF001_022157</name>
</gene>
<comment type="caution">
    <text evidence="11">The sequence shown here is derived from an EMBL/GenBank/DDBJ whole genome shotgun (WGS) entry which is preliminary data.</text>
</comment>
<evidence type="ECO:0000256" key="6">
    <source>
        <dbReference type="ARBA" id="ARBA00033335"/>
    </source>
</evidence>
<evidence type="ECO:0000256" key="5">
    <source>
        <dbReference type="ARBA" id="ARBA00023295"/>
    </source>
</evidence>
<comment type="catalytic activity">
    <reaction evidence="1">
        <text>Hydrolysis of (1-&gt;3)-beta-D-glucosidic linkages in (1-&gt;3)-beta-D-glucans.</text>
        <dbReference type="EC" id="3.2.1.39"/>
    </reaction>
</comment>
<evidence type="ECO:0000256" key="9">
    <source>
        <dbReference type="RuleBase" id="RU004336"/>
    </source>
</evidence>